<dbReference type="Proteomes" id="UP000241818">
    <property type="component" value="Unassembled WGS sequence"/>
</dbReference>
<keyword evidence="1" id="KW-0812">Transmembrane</keyword>
<reference evidence="2 3" key="1">
    <citation type="journal article" date="2018" name="New Phytol.">
        <title>Comparative genomics and transcriptomics depict ericoid mycorrhizal fungi as versatile saprotrophs and plant mutualists.</title>
        <authorList>
            <person name="Martino E."/>
            <person name="Morin E."/>
            <person name="Grelet G.A."/>
            <person name="Kuo A."/>
            <person name="Kohler A."/>
            <person name="Daghino S."/>
            <person name="Barry K.W."/>
            <person name="Cichocki N."/>
            <person name="Clum A."/>
            <person name="Dockter R.B."/>
            <person name="Hainaut M."/>
            <person name="Kuo R.C."/>
            <person name="LaButti K."/>
            <person name="Lindahl B.D."/>
            <person name="Lindquist E.A."/>
            <person name="Lipzen A."/>
            <person name="Khouja H.R."/>
            <person name="Magnuson J."/>
            <person name="Murat C."/>
            <person name="Ohm R.A."/>
            <person name="Singer S.W."/>
            <person name="Spatafora J.W."/>
            <person name="Wang M."/>
            <person name="Veneault-Fourrey C."/>
            <person name="Henrissat B."/>
            <person name="Grigoriev I.V."/>
            <person name="Martin F.M."/>
            <person name="Perotto S."/>
        </authorList>
    </citation>
    <scope>NUCLEOTIDE SEQUENCE [LARGE SCALE GENOMIC DNA]</scope>
    <source>
        <strain evidence="2 3">ATCC 22711</strain>
    </source>
</reference>
<keyword evidence="1" id="KW-1133">Transmembrane helix</keyword>
<name>A0A2T3B0P7_AMORE</name>
<feature type="transmembrane region" description="Helical" evidence="1">
    <location>
        <begin position="52"/>
        <end position="75"/>
    </location>
</feature>
<proteinExistence type="predicted"/>
<dbReference type="GeneID" id="36573893"/>
<dbReference type="EMBL" id="KZ679012">
    <property type="protein sequence ID" value="PSS16986.1"/>
    <property type="molecule type" value="Genomic_DNA"/>
</dbReference>
<dbReference type="InParanoid" id="A0A2T3B0P7"/>
<protein>
    <submittedName>
        <fullName evidence="2">Uncharacterized protein</fullName>
    </submittedName>
</protein>
<evidence type="ECO:0000313" key="2">
    <source>
        <dbReference type="EMBL" id="PSS16986.1"/>
    </source>
</evidence>
<dbReference type="AlphaFoldDB" id="A0A2T3B0P7"/>
<dbReference type="RefSeq" id="XP_024720494.1">
    <property type="nucleotide sequence ID" value="XM_024865812.1"/>
</dbReference>
<gene>
    <name evidence="2" type="ORF">M430DRAFT_28699</name>
</gene>
<feature type="transmembrane region" description="Helical" evidence="1">
    <location>
        <begin position="29"/>
        <end position="46"/>
    </location>
</feature>
<accession>A0A2T3B0P7</accession>
<organism evidence="2 3">
    <name type="scientific">Amorphotheca resinae ATCC 22711</name>
    <dbReference type="NCBI Taxonomy" id="857342"/>
    <lineage>
        <taxon>Eukaryota</taxon>
        <taxon>Fungi</taxon>
        <taxon>Dikarya</taxon>
        <taxon>Ascomycota</taxon>
        <taxon>Pezizomycotina</taxon>
        <taxon>Leotiomycetes</taxon>
        <taxon>Helotiales</taxon>
        <taxon>Amorphothecaceae</taxon>
        <taxon>Amorphotheca</taxon>
    </lineage>
</organism>
<evidence type="ECO:0000256" key="1">
    <source>
        <dbReference type="SAM" id="Phobius"/>
    </source>
</evidence>
<feature type="transmembrane region" description="Helical" evidence="1">
    <location>
        <begin position="87"/>
        <end position="110"/>
    </location>
</feature>
<keyword evidence="3" id="KW-1185">Reference proteome</keyword>
<keyword evidence="1" id="KW-0472">Membrane</keyword>
<sequence length="226" mass="25620">MATMIMEQIKNCKETIETEIRENKNGVRYILAAVFALTGYLLPTAWDLPEKPIPAVFGFLQFIGAPLAYTGYYVVNHHDDVDSPSLTLDLLIWSVLVAWCVLAIGCVVVYDLNIFVGAGTAFCFYSFNRLAKDCWELASEDAWMGECYCPSDYADSDQEKLRAQERGKDFTIFDWVMDGKGSSTSLAYTLDEHREMWNSSDDAAQWDEEHVEVDDFTSWDMASDSE</sequence>
<evidence type="ECO:0000313" key="3">
    <source>
        <dbReference type="Proteomes" id="UP000241818"/>
    </source>
</evidence>